<keyword evidence="3" id="KW-1185">Reference proteome</keyword>
<dbReference type="EMBL" id="QGDO01000001">
    <property type="protein sequence ID" value="PWJ44253.1"/>
    <property type="molecule type" value="Genomic_DNA"/>
</dbReference>
<dbReference type="InterPro" id="IPR036465">
    <property type="entry name" value="vWFA_dom_sf"/>
</dbReference>
<evidence type="ECO:0000259" key="1">
    <source>
        <dbReference type="Pfam" id="PF01882"/>
    </source>
</evidence>
<proteinExistence type="predicted"/>
<dbReference type="SUPFAM" id="SSF53300">
    <property type="entry name" value="vWA-like"/>
    <property type="match status" value="1"/>
</dbReference>
<dbReference type="Proteomes" id="UP000245535">
    <property type="component" value="Unassembled WGS sequence"/>
</dbReference>
<sequence length="308" mass="35626">MAENHRKYPEEIAITLDDLIKWEYYAAQTGLLPKRPVHSILSGGHASRLRGRGLDFEEVRNYVAGDDIRNIDWKVTARTKVTHTKVFNEEKERPSLVILDQTTQMFFGSERFMKSVIAIQIAALSAFRTLHSGDRVGSFTFTDDEILYFSPKRNRSYMRSVMETLVEKNQELVEKREVKPNLSQLNETLRQATNVAKHDYVMTIISDFNYANEETINHLLHLSKSNDVILVHIADKMDKALPDGNILLTNGHEQIMWNNEKKGAQSKYQKEHEHFSNTIIEEFRKYGIPTVQLNTAEDIADQIRNVFQ</sequence>
<comment type="caution">
    <text evidence="2">The sequence shown here is derived from an EMBL/GenBank/DDBJ whole genome shotgun (WGS) entry which is preliminary data.</text>
</comment>
<feature type="domain" description="DUF58" evidence="1">
    <location>
        <begin position="58"/>
        <end position="269"/>
    </location>
</feature>
<dbReference type="InterPro" id="IPR002881">
    <property type="entry name" value="DUF58"/>
</dbReference>
<name>A0A315ZGG9_SEDFL</name>
<dbReference type="Pfam" id="PF01882">
    <property type="entry name" value="DUF58"/>
    <property type="match status" value="1"/>
</dbReference>
<reference evidence="2 3" key="1">
    <citation type="submission" date="2018-03" db="EMBL/GenBank/DDBJ databases">
        <title>Genomic Encyclopedia of Archaeal and Bacterial Type Strains, Phase II (KMG-II): from individual species to whole genera.</title>
        <authorList>
            <person name="Goeker M."/>
        </authorList>
    </citation>
    <scope>NUCLEOTIDE SEQUENCE [LARGE SCALE GENOMIC DNA]</scope>
    <source>
        <strain evidence="2 3">DSM 28229</strain>
    </source>
</reference>
<dbReference type="PANTHER" id="PTHR33608">
    <property type="entry name" value="BLL2464 PROTEIN"/>
    <property type="match status" value="1"/>
</dbReference>
<dbReference type="OrthoDB" id="9776116at2"/>
<evidence type="ECO:0000313" key="2">
    <source>
        <dbReference type="EMBL" id="PWJ44253.1"/>
    </source>
</evidence>
<gene>
    <name evidence="2" type="ORF">BC781_101603</name>
</gene>
<dbReference type="RefSeq" id="WP_109615761.1">
    <property type="nucleotide sequence ID" value="NZ_QGDO01000001.1"/>
</dbReference>
<organism evidence="2 3">
    <name type="scientific">Sediminitomix flava</name>
    <dbReference type="NCBI Taxonomy" id="379075"/>
    <lineage>
        <taxon>Bacteria</taxon>
        <taxon>Pseudomonadati</taxon>
        <taxon>Bacteroidota</taxon>
        <taxon>Cytophagia</taxon>
        <taxon>Cytophagales</taxon>
        <taxon>Flammeovirgaceae</taxon>
        <taxon>Sediminitomix</taxon>
    </lineage>
</organism>
<evidence type="ECO:0000313" key="3">
    <source>
        <dbReference type="Proteomes" id="UP000245535"/>
    </source>
</evidence>
<dbReference type="AlphaFoldDB" id="A0A315ZGG9"/>
<protein>
    <submittedName>
        <fullName evidence="2">Uncharacterized protein DUF58</fullName>
    </submittedName>
</protein>
<dbReference type="PANTHER" id="PTHR33608:SF12">
    <property type="entry name" value="DUF58 DOMAIN-CONTAINING PROTEIN"/>
    <property type="match status" value="1"/>
</dbReference>
<accession>A0A315ZGG9</accession>